<proteinExistence type="inferred from homology"/>
<dbReference type="Proteomes" id="UP001302126">
    <property type="component" value="Unassembled WGS sequence"/>
</dbReference>
<dbReference type="InterPro" id="IPR002591">
    <property type="entry name" value="Phosphodiest/P_Trfase"/>
</dbReference>
<dbReference type="PANTHER" id="PTHR23072:SF0">
    <property type="entry name" value="GPI ETHANOLAMINE PHOSPHATE TRANSFERASE 2"/>
    <property type="match status" value="1"/>
</dbReference>
<comment type="subcellular location">
    <subcellularLocation>
        <location evidence="1 13">Endoplasmic reticulum membrane</location>
        <topology evidence="1 13">Multi-pass membrane protein</topology>
    </subcellularLocation>
</comment>
<comment type="caution">
    <text evidence="15">The sequence shown here is derived from an EMBL/GenBank/DDBJ whole genome shotgun (WGS) entry which is preliminary data.</text>
</comment>
<evidence type="ECO:0000256" key="4">
    <source>
        <dbReference type="ARBA" id="ARBA00020830"/>
    </source>
</evidence>
<feature type="transmembrane region" description="Helical" evidence="13">
    <location>
        <begin position="12"/>
        <end position="35"/>
    </location>
</feature>
<evidence type="ECO:0000256" key="13">
    <source>
        <dbReference type="RuleBase" id="RU367106"/>
    </source>
</evidence>
<dbReference type="InterPro" id="IPR045687">
    <property type="entry name" value="PIGG/GPI7_C"/>
</dbReference>
<evidence type="ECO:0000256" key="7">
    <source>
        <dbReference type="ARBA" id="ARBA00022692"/>
    </source>
</evidence>
<evidence type="ECO:0000256" key="10">
    <source>
        <dbReference type="ARBA" id="ARBA00023136"/>
    </source>
</evidence>
<evidence type="ECO:0000256" key="12">
    <source>
        <dbReference type="ARBA" id="ARBA00056729"/>
    </source>
</evidence>
<keyword evidence="10 13" id="KW-0472">Membrane</keyword>
<evidence type="ECO:0000256" key="3">
    <source>
        <dbReference type="ARBA" id="ARBA00005315"/>
    </source>
</evidence>
<comment type="function">
    <text evidence="12 13">Ethanolamine phosphate transferase involved in glycosylphosphatidylinositol-anchor biosynthesis. Transfers ethanolamine phosphate to the GPI second mannose.</text>
</comment>
<dbReference type="CDD" id="cd16024">
    <property type="entry name" value="GPI_EPT_2"/>
    <property type="match status" value="1"/>
</dbReference>
<feature type="transmembrane region" description="Helical" evidence="13">
    <location>
        <begin position="657"/>
        <end position="675"/>
    </location>
</feature>
<evidence type="ECO:0000256" key="8">
    <source>
        <dbReference type="ARBA" id="ARBA00022824"/>
    </source>
</evidence>
<dbReference type="SUPFAM" id="SSF53649">
    <property type="entry name" value="Alkaline phosphatase-like"/>
    <property type="match status" value="1"/>
</dbReference>
<dbReference type="GO" id="GO:0006506">
    <property type="term" value="P:GPI anchor biosynthetic process"/>
    <property type="evidence" value="ECO:0007669"/>
    <property type="project" value="UniProtKB-KW"/>
</dbReference>
<feature type="transmembrane region" description="Helical" evidence="13">
    <location>
        <begin position="571"/>
        <end position="590"/>
    </location>
</feature>
<evidence type="ECO:0000256" key="5">
    <source>
        <dbReference type="ARBA" id="ARBA00022502"/>
    </source>
</evidence>
<dbReference type="InterPro" id="IPR017850">
    <property type="entry name" value="Alkaline_phosphatase_core_sf"/>
</dbReference>
<dbReference type="AlphaFoldDB" id="A0AAN6X991"/>
<dbReference type="FunFam" id="3.40.720.10:FF:000045">
    <property type="entry name" value="GPI ethanolamine phosphate transferase 2"/>
    <property type="match status" value="1"/>
</dbReference>
<reference evidence="15" key="2">
    <citation type="submission" date="2023-05" db="EMBL/GenBank/DDBJ databases">
        <authorList>
            <consortium name="Lawrence Berkeley National Laboratory"/>
            <person name="Steindorff A."/>
            <person name="Hensen N."/>
            <person name="Bonometti L."/>
            <person name="Westerberg I."/>
            <person name="Brannstrom I.O."/>
            <person name="Guillou S."/>
            <person name="Cros-Aarteil S."/>
            <person name="Calhoun S."/>
            <person name="Haridas S."/>
            <person name="Kuo A."/>
            <person name="Mondo S."/>
            <person name="Pangilinan J."/>
            <person name="Riley R."/>
            <person name="Labutti K."/>
            <person name="Andreopoulos B."/>
            <person name="Lipzen A."/>
            <person name="Chen C."/>
            <person name="Yanf M."/>
            <person name="Daum C."/>
            <person name="Ng V."/>
            <person name="Clum A."/>
            <person name="Ohm R."/>
            <person name="Martin F."/>
            <person name="Silar P."/>
            <person name="Natvig D."/>
            <person name="Lalanne C."/>
            <person name="Gautier V."/>
            <person name="Ament-Velasquez S.L."/>
            <person name="Kruys A."/>
            <person name="Hutchinson M.I."/>
            <person name="Powell A.J."/>
            <person name="Barry K."/>
            <person name="Miller A.N."/>
            <person name="Grigoriev I.V."/>
            <person name="Debuchy R."/>
            <person name="Gladieux P."/>
            <person name="Thoren M.H."/>
            <person name="Johannesson H."/>
        </authorList>
    </citation>
    <scope>NUCLEOTIDE SEQUENCE</scope>
    <source>
        <strain evidence="15">PSN309</strain>
    </source>
</reference>
<dbReference type="EMBL" id="MU864350">
    <property type="protein sequence ID" value="KAK4193632.1"/>
    <property type="molecule type" value="Genomic_DNA"/>
</dbReference>
<evidence type="ECO:0000256" key="1">
    <source>
        <dbReference type="ARBA" id="ARBA00004477"/>
    </source>
</evidence>
<keyword evidence="8 13" id="KW-0256">Endoplasmic reticulum</keyword>
<accession>A0AAN6X991</accession>
<organism evidence="15 16">
    <name type="scientific">Podospora australis</name>
    <dbReference type="NCBI Taxonomy" id="1536484"/>
    <lineage>
        <taxon>Eukaryota</taxon>
        <taxon>Fungi</taxon>
        <taxon>Dikarya</taxon>
        <taxon>Ascomycota</taxon>
        <taxon>Pezizomycotina</taxon>
        <taxon>Sordariomycetes</taxon>
        <taxon>Sordariomycetidae</taxon>
        <taxon>Sordariales</taxon>
        <taxon>Podosporaceae</taxon>
        <taxon>Podospora</taxon>
    </lineage>
</organism>
<evidence type="ECO:0000313" key="15">
    <source>
        <dbReference type="EMBL" id="KAK4193632.1"/>
    </source>
</evidence>
<feature type="transmembrane region" description="Helical" evidence="13">
    <location>
        <begin position="456"/>
        <end position="475"/>
    </location>
</feature>
<name>A0AAN6X991_9PEZI</name>
<evidence type="ECO:0000256" key="6">
    <source>
        <dbReference type="ARBA" id="ARBA00022679"/>
    </source>
</evidence>
<feature type="transmembrane region" description="Helical" evidence="13">
    <location>
        <begin position="771"/>
        <end position="796"/>
    </location>
</feature>
<dbReference type="PANTHER" id="PTHR23072">
    <property type="entry name" value="PHOSPHATIDYLINOSITOL GLYCAN-RELATED"/>
    <property type="match status" value="1"/>
</dbReference>
<sequence length="881" mass="96687">MTPRQSRDGTLSSVLLLAANLLIPLAIYIFGAGFFPYKPLLSGFAEFSDDSHNHPACNIDTPAEAPFDKLVFMVIDALRSDFVYTENSGFKFTQSLIRDGAALPFTAHATSPTVTMPRLKAITTGSIPSFLDVVLNLDEGDESSSLASQDTWLAQMKRKGTGKLVMYGDDTWLKLFPGTFDRADGTTSFFVSDFTEVDNNVTRHIPEELKRADWNTMVLHYLGLDHIGHKGGPRSPYMIGKQQEMDDVVKTIYTAIESEEHLRSTLFVVLGDHGMNDAGNHGASSAGETSPALLLISPKIKELKKDLKSPLPEDESFRFYNVAEQSDIAPTLAALFGFPVPKNSLGALIPDILAFWPDTKTQARMLLRNAQQVMRVAVPALGPQILDYIEPGEPETGGQALTRRLMVLKSRCEDWGIDADGTVDLSETIRGLFHWLQDAQDTLSSMASNYNMDQMFLGQAASVAALILAAIAARWSNDETLGAFTPFNGILITYGVMMFASSYVEEEHHFWYWATTAWFGYLGLRGLKRGATKAVPHAMTYTALVLVTRVIRSWNQTGQKFAGEPDITKIFLHTTPITLWYLVGITYLWVHQNLVYGLSGFPVWLSFASATGLVLAAATFKIAFTLEDAPELVTPFVKKLLELNFTQEADLISRARALFIGLGILTATTIAYMLLRKRISVGQPGIYTLLSLVTLLLTTQSRTTNIPLFLLSNLQFRLLLSSLPQLSPVELTTSSLLLQHASFFAAGGSNAISSVDLSSAYNGVSEYSAPLVGVLTFISNWAGPLWWTVATTVLLLTKRAELQNNTTNLWKGHVAVLTVFVAGSAVAVMAACTVLRTHLFIWTVFSPKYLYAIAWSLGQHLLVNVGLGGVLYWLGVVEGGQ</sequence>
<keyword evidence="9 13" id="KW-1133">Transmembrane helix</keyword>
<evidence type="ECO:0000256" key="9">
    <source>
        <dbReference type="ARBA" id="ARBA00022989"/>
    </source>
</evidence>
<keyword evidence="16" id="KW-1185">Reference proteome</keyword>
<gene>
    <name evidence="15" type="ORF">QBC35DRAFT_2061</name>
</gene>
<keyword evidence="5 13" id="KW-0337">GPI-anchor biosynthesis</keyword>
<evidence type="ECO:0000313" key="16">
    <source>
        <dbReference type="Proteomes" id="UP001302126"/>
    </source>
</evidence>
<evidence type="ECO:0000256" key="11">
    <source>
        <dbReference type="ARBA" id="ARBA00023180"/>
    </source>
</evidence>
<feature type="domain" description="GPI ethanolamine phosphate transferase 2 C-terminal" evidence="14">
    <location>
        <begin position="447"/>
        <end position="875"/>
    </location>
</feature>
<feature type="transmembrane region" description="Helical" evidence="13">
    <location>
        <begin position="534"/>
        <end position="551"/>
    </location>
</feature>
<feature type="transmembrane region" description="Helical" evidence="13">
    <location>
        <begin position="487"/>
        <end position="504"/>
    </location>
</feature>
<dbReference type="Pfam" id="PF19316">
    <property type="entry name" value="PIGO_PIGG"/>
    <property type="match status" value="1"/>
</dbReference>
<comment type="similarity">
    <text evidence="3 13">Belongs to the PIGG/PIGN/PIGO family. PIGG subfamily.</text>
</comment>
<keyword evidence="6 13" id="KW-0808">Transferase</keyword>
<reference evidence="15" key="1">
    <citation type="journal article" date="2023" name="Mol. Phylogenet. Evol.">
        <title>Genome-scale phylogeny and comparative genomics of the fungal order Sordariales.</title>
        <authorList>
            <person name="Hensen N."/>
            <person name="Bonometti L."/>
            <person name="Westerberg I."/>
            <person name="Brannstrom I.O."/>
            <person name="Guillou S."/>
            <person name="Cros-Aarteil S."/>
            <person name="Calhoun S."/>
            <person name="Haridas S."/>
            <person name="Kuo A."/>
            <person name="Mondo S."/>
            <person name="Pangilinan J."/>
            <person name="Riley R."/>
            <person name="LaButti K."/>
            <person name="Andreopoulos B."/>
            <person name="Lipzen A."/>
            <person name="Chen C."/>
            <person name="Yan M."/>
            <person name="Daum C."/>
            <person name="Ng V."/>
            <person name="Clum A."/>
            <person name="Steindorff A."/>
            <person name="Ohm R.A."/>
            <person name="Martin F."/>
            <person name="Silar P."/>
            <person name="Natvig D.O."/>
            <person name="Lalanne C."/>
            <person name="Gautier V."/>
            <person name="Ament-Velasquez S.L."/>
            <person name="Kruys A."/>
            <person name="Hutchinson M.I."/>
            <person name="Powell A.J."/>
            <person name="Barry K."/>
            <person name="Miller A.N."/>
            <person name="Grigoriev I.V."/>
            <person name="Debuchy R."/>
            <person name="Gladieux P."/>
            <person name="Hiltunen Thoren M."/>
            <person name="Johannesson H."/>
        </authorList>
    </citation>
    <scope>NUCLEOTIDE SEQUENCE</scope>
    <source>
        <strain evidence="15">PSN309</strain>
    </source>
</reference>
<keyword evidence="11" id="KW-0325">Glycoprotein</keyword>
<dbReference type="GO" id="GO:0051267">
    <property type="term" value="F:CP2 mannose-ethanolamine phosphotransferase activity"/>
    <property type="evidence" value="ECO:0007669"/>
    <property type="project" value="TreeGrafter"/>
</dbReference>
<comment type="pathway">
    <text evidence="2 13">Glycolipid biosynthesis; glycosylphosphatidylinositol-anchor biosynthesis.</text>
</comment>
<evidence type="ECO:0000256" key="2">
    <source>
        <dbReference type="ARBA" id="ARBA00004687"/>
    </source>
</evidence>
<evidence type="ECO:0000259" key="14">
    <source>
        <dbReference type="Pfam" id="PF19316"/>
    </source>
</evidence>
<dbReference type="InterPro" id="IPR037674">
    <property type="entry name" value="PIG-G_N"/>
</dbReference>
<feature type="transmembrane region" description="Helical" evidence="13">
    <location>
        <begin position="816"/>
        <end position="837"/>
    </location>
</feature>
<dbReference type="Pfam" id="PF01663">
    <property type="entry name" value="Phosphodiest"/>
    <property type="match status" value="1"/>
</dbReference>
<feature type="transmembrane region" description="Helical" evidence="13">
    <location>
        <begin position="849"/>
        <end position="874"/>
    </location>
</feature>
<feature type="transmembrane region" description="Helical" evidence="13">
    <location>
        <begin position="510"/>
        <end position="527"/>
    </location>
</feature>
<dbReference type="Gene3D" id="3.40.720.10">
    <property type="entry name" value="Alkaline Phosphatase, subunit A"/>
    <property type="match status" value="1"/>
</dbReference>
<keyword evidence="7 13" id="KW-0812">Transmembrane</keyword>
<protein>
    <recommendedName>
        <fullName evidence="4 13">GPI ethanolamine phosphate transferase 2</fullName>
    </recommendedName>
</protein>
<feature type="transmembrane region" description="Helical" evidence="13">
    <location>
        <begin position="602"/>
        <end position="624"/>
    </location>
</feature>
<dbReference type="GO" id="GO:0005789">
    <property type="term" value="C:endoplasmic reticulum membrane"/>
    <property type="evidence" value="ECO:0007669"/>
    <property type="project" value="UniProtKB-SubCell"/>
</dbReference>
<feature type="transmembrane region" description="Helical" evidence="13">
    <location>
        <begin position="687"/>
        <end position="710"/>
    </location>
</feature>
<dbReference type="InterPro" id="IPR039527">
    <property type="entry name" value="PIGG/GPI7"/>
</dbReference>